<proteinExistence type="predicted"/>
<dbReference type="Proteomes" id="UP001302429">
    <property type="component" value="Chromosome"/>
</dbReference>
<gene>
    <name evidence="3" type="ORF">RB602_14010</name>
</gene>
<organism evidence="3 4">
    <name type="scientific">Alterisphingorhabdus coralli</name>
    <dbReference type="NCBI Taxonomy" id="3071408"/>
    <lineage>
        <taxon>Bacteria</taxon>
        <taxon>Pseudomonadati</taxon>
        <taxon>Pseudomonadota</taxon>
        <taxon>Alphaproteobacteria</taxon>
        <taxon>Sphingomonadales</taxon>
        <taxon>Sphingomonadaceae</taxon>
        <taxon>Alterisphingorhabdus (ex Yan et al. 2024)</taxon>
    </lineage>
</organism>
<dbReference type="PANTHER" id="PTHR34473:SF3">
    <property type="entry name" value="TRANSMEMBRANE PROTEIN-RELATED"/>
    <property type="match status" value="1"/>
</dbReference>
<accession>A0AA97F9G7</accession>
<dbReference type="Pfam" id="PF03703">
    <property type="entry name" value="bPH_2"/>
    <property type="match status" value="1"/>
</dbReference>
<keyword evidence="1" id="KW-0812">Transmembrane</keyword>
<dbReference type="PANTHER" id="PTHR34473">
    <property type="entry name" value="UPF0699 TRANSMEMBRANE PROTEIN YDBS"/>
    <property type="match status" value="1"/>
</dbReference>
<dbReference type="EMBL" id="CP136594">
    <property type="protein sequence ID" value="WOE74935.1"/>
    <property type="molecule type" value="Genomic_DNA"/>
</dbReference>
<feature type="transmembrane region" description="Helical" evidence="1">
    <location>
        <begin position="84"/>
        <end position="102"/>
    </location>
</feature>
<feature type="domain" description="YdbS-like PH" evidence="2">
    <location>
        <begin position="107"/>
        <end position="184"/>
    </location>
</feature>
<evidence type="ECO:0000313" key="3">
    <source>
        <dbReference type="EMBL" id="WOE74935.1"/>
    </source>
</evidence>
<evidence type="ECO:0000313" key="4">
    <source>
        <dbReference type="Proteomes" id="UP001302429"/>
    </source>
</evidence>
<protein>
    <submittedName>
        <fullName evidence="3">PH domain-containing protein</fullName>
    </submittedName>
</protein>
<dbReference type="AlphaFoldDB" id="A0AA97F9G7"/>
<name>A0AA97F9G7_9SPHN</name>
<keyword evidence="1" id="KW-1133">Transmembrane helix</keyword>
<reference evidence="3 4" key="1">
    <citation type="submission" date="2023-10" db="EMBL/GenBank/DDBJ databases">
        <title>Complete genome sequence of a Sphingomonadaceae bacterium.</title>
        <authorList>
            <person name="Yan C."/>
        </authorList>
    </citation>
    <scope>NUCLEOTIDE SEQUENCE [LARGE SCALE GENOMIC DNA]</scope>
    <source>
        <strain evidence="3 4">SCSIO 66989</strain>
    </source>
</reference>
<keyword evidence="1" id="KW-0472">Membrane</keyword>
<sequence>MTSTSGTITNTAGELASEAGLTSSETPDYGRIGAPLEGSYNLGLTPLHPPQKQVIRISTAIMFLPVLIGLVIADAAIASEGGTFGPISLVALVLYALIVVILPERKYRRWGYAMEDDRLRVLRGFLFRTDTIVPFNRIQHIDVGQGPIERMCGVATLVVHTAGTHNNIVSLPGLEPGTADAMREEMRRHIRQEMI</sequence>
<evidence type="ECO:0000256" key="1">
    <source>
        <dbReference type="SAM" id="Phobius"/>
    </source>
</evidence>
<keyword evidence="4" id="KW-1185">Reference proteome</keyword>
<dbReference type="InterPro" id="IPR005182">
    <property type="entry name" value="YdbS-like_PH"/>
</dbReference>
<dbReference type="RefSeq" id="WP_317081395.1">
    <property type="nucleotide sequence ID" value="NZ_CP136594.1"/>
</dbReference>
<feature type="transmembrane region" description="Helical" evidence="1">
    <location>
        <begin position="57"/>
        <end position="78"/>
    </location>
</feature>
<dbReference type="KEGG" id="acoa:RB602_14010"/>
<evidence type="ECO:0000259" key="2">
    <source>
        <dbReference type="Pfam" id="PF03703"/>
    </source>
</evidence>